<keyword evidence="3" id="KW-0645">Protease</keyword>
<comment type="caution">
    <text evidence="3">The sequence shown here is derived from an EMBL/GenBank/DDBJ whole genome shotgun (WGS) entry which is preliminary data.</text>
</comment>
<evidence type="ECO:0000313" key="3">
    <source>
        <dbReference type="EMBL" id="ROP27295.1"/>
    </source>
</evidence>
<dbReference type="InterPro" id="IPR009045">
    <property type="entry name" value="Zn_M74/Hedgehog-like"/>
</dbReference>
<proteinExistence type="predicted"/>
<dbReference type="RefSeq" id="WP_199720270.1">
    <property type="nucleotide sequence ID" value="NZ_RJKN01000007.1"/>
</dbReference>
<dbReference type="Proteomes" id="UP000276232">
    <property type="component" value="Unassembled WGS sequence"/>
</dbReference>
<keyword evidence="3" id="KW-0378">Hydrolase</keyword>
<dbReference type="InParanoid" id="A0A3N1GAM7"/>
<dbReference type="InterPro" id="IPR052179">
    <property type="entry name" value="DD-CPase-like"/>
</dbReference>
<feature type="compositionally biased region" description="Low complexity" evidence="1">
    <location>
        <begin position="54"/>
        <end position="74"/>
    </location>
</feature>
<dbReference type="EMBL" id="RJKN01000007">
    <property type="protein sequence ID" value="ROP27295.1"/>
    <property type="molecule type" value="Genomic_DNA"/>
</dbReference>
<accession>A0A3N1GAM7</accession>
<dbReference type="PANTHER" id="PTHR34385:SF1">
    <property type="entry name" value="PEPTIDOGLYCAN L-ALANYL-D-GLUTAMATE ENDOPEPTIDASE CWLK"/>
    <property type="match status" value="1"/>
</dbReference>
<gene>
    <name evidence="3" type="ORF">EDC03_2820</name>
</gene>
<evidence type="ECO:0000256" key="1">
    <source>
        <dbReference type="SAM" id="MobiDB-lite"/>
    </source>
</evidence>
<dbReference type="AlphaFoldDB" id="A0A3N1GAM7"/>
<feature type="domain" description="D-alanyl-D-alanine carboxypeptidase-like core" evidence="2">
    <location>
        <begin position="170"/>
        <end position="270"/>
    </location>
</feature>
<dbReference type="CDD" id="cd14814">
    <property type="entry name" value="Peptidase_M15"/>
    <property type="match status" value="1"/>
</dbReference>
<dbReference type="Pfam" id="PF02557">
    <property type="entry name" value="VanY"/>
    <property type="match status" value="1"/>
</dbReference>
<dbReference type="PANTHER" id="PTHR34385">
    <property type="entry name" value="D-ALANYL-D-ALANINE CARBOXYPEPTIDASE"/>
    <property type="match status" value="1"/>
</dbReference>
<dbReference type="SUPFAM" id="SSF55166">
    <property type="entry name" value="Hedgehog/DD-peptidase"/>
    <property type="match status" value="1"/>
</dbReference>
<dbReference type="GO" id="GO:0004180">
    <property type="term" value="F:carboxypeptidase activity"/>
    <property type="evidence" value="ECO:0007669"/>
    <property type="project" value="UniProtKB-KW"/>
</dbReference>
<organism evidence="3 4">
    <name type="scientific">Pseudokineococcus lusitanus</name>
    <dbReference type="NCBI Taxonomy" id="763993"/>
    <lineage>
        <taxon>Bacteria</taxon>
        <taxon>Bacillati</taxon>
        <taxon>Actinomycetota</taxon>
        <taxon>Actinomycetes</taxon>
        <taxon>Kineosporiales</taxon>
        <taxon>Kineosporiaceae</taxon>
        <taxon>Pseudokineococcus</taxon>
    </lineage>
</organism>
<protein>
    <submittedName>
        <fullName evidence="3">D-alanyl-D-alanine carboxypeptidase-like protein</fullName>
    </submittedName>
</protein>
<feature type="region of interest" description="Disordered" evidence="1">
    <location>
        <begin position="51"/>
        <end position="74"/>
    </location>
</feature>
<dbReference type="Gene3D" id="3.30.1380.10">
    <property type="match status" value="1"/>
</dbReference>
<evidence type="ECO:0000259" key="2">
    <source>
        <dbReference type="Pfam" id="PF02557"/>
    </source>
</evidence>
<name>A0A3N1GAM7_9ACTN</name>
<keyword evidence="4" id="KW-1185">Reference proteome</keyword>
<sequence length="274" mass="27186">MEALSSITARMSTLQAHLDALSTGRPAAATTAAPASADAFAQALAQQVGGGGTTTAQQMLPGLTSSTPAGGAAAEPALTTTTTTLSSQGLSQLLESLTAAGRSTGTAPGAGGTAAVGGVEAPGRAAAPAVATSGKVDGKGVPLELKAYGNGKVPEAQLVEIGGAGSGERMWAPAAEAFDRMSAAARADGVRFSVNDSYRSYGDQVDMAERKGLRSQGGLAAAPGTSSHGWGLAVDLQLDGKALGWMRDNAGRFGFAETVSGEPWHWGFSPARAA</sequence>
<evidence type="ECO:0000313" key="4">
    <source>
        <dbReference type="Proteomes" id="UP000276232"/>
    </source>
</evidence>
<keyword evidence="3" id="KW-0121">Carboxypeptidase</keyword>
<dbReference type="GO" id="GO:0006508">
    <property type="term" value="P:proteolysis"/>
    <property type="evidence" value="ECO:0007669"/>
    <property type="project" value="InterPro"/>
</dbReference>
<reference evidence="3 4" key="1">
    <citation type="journal article" date="2015" name="Stand. Genomic Sci.">
        <title>Genomic Encyclopedia of Bacterial and Archaeal Type Strains, Phase III: the genomes of soil and plant-associated and newly described type strains.</title>
        <authorList>
            <person name="Whitman W.B."/>
            <person name="Woyke T."/>
            <person name="Klenk H.P."/>
            <person name="Zhou Y."/>
            <person name="Lilburn T.G."/>
            <person name="Beck B.J."/>
            <person name="De Vos P."/>
            <person name="Vandamme P."/>
            <person name="Eisen J.A."/>
            <person name="Garrity G."/>
            <person name="Hugenholtz P."/>
            <person name="Kyrpides N.C."/>
        </authorList>
    </citation>
    <scope>NUCLEOTIDE SEQUENCE [LARGE SCALE GENOMIC DNA]</scope>
    <source>
        <strain evidence="3 4">CECT 7306</strain>
    </source>
</reference>
<dbReference type="InterPro" id="IPR003709">
    <property type="entry name" value="VanY-like_core_dom"/>
</dbReference>